<comment type="caution">
    <text evidence="1">The sequence shown here is derived from an EMBL/GenBank/DDBJ whole genome shotgun (WGS) entry which is preliminary data.</text>
</comment>
<name>A0ACC5RE54_9HYPH</name>
<sequence>MTSLVSLRGIQKTYDGKQLVVKNLDLEVSEGEFLTLLGPSGSGKTTVLMMLAGFETPTTGEIVIAGQHMTRLPPQKRGIGMVFQNYALFPNMSVAENLAFPLEVRKLPAAELRDRVEKSLAMVRLTPFADRRPSQLSGGQQQRVALARALIFEPRLVLMDEPLGALDKNLREQMQYEIKQIHARLGVTVVYVTHDQSEALTMSDRVAVFNDGIIQQICPPKELYERPGNSFVAGFIGENNRLQGVVRKIIDDDCLVEIAPGVTVRARKVGVHATAEPTTLSIRPERVKISPQAGEVDTVIAGEVESVLYHGDHIRAHLRGLGPTPFVVKLPNTNGAAATLVAGASVSIGWASRDCLALDLMEA</sequence>
<protein>
    <submittedName>
        <fullName evidence="1">ABC transporter ATP-binding protein</fullName>
    </submittedName>
</protein>
<evidence type="ECO:0000313" key="2">
    <source>
        <dbReference type="Proteomes" id="UP000616151"/>
    </source>
</evidence>
<proteinExistence type="predicted"/>
<dbReference type="EMBL" id="JAENHL010000008">
    <property type="protein sequence ID" value="MBK1870668.1"/>
    <property type="molecule type" value="Genomic_DNA"/>
</dbReference>
<accession>A0ACC5RE54</accession>
<gene>
    <name evidence="1" type="ORF">JHL16_30160</name>
</gene>
<organism evidence="1 2">
    <name type="scientific">Taklimakanibacter albus</name>
    <dbReference type="NCBI Taxonomy" id="2800327"/>
    <lineage>
        <taxon>Bacteria</taxon>
        <taxon>Pseudomonadati</taxon>
        <taxon>Pseudomonadota</taxon>
        <taxon>Alphaproteobacteria</taxon>
        <taxon>Hyphomicrobiales</taxon>
        <taxon>Aestuariivirgaceae</taxon>
        <taxon>Taklimakanibacter</taxon>
    </lineage>
</organism>
<dbReference type="Proteomes" id="UP000616151">
    <property type="component" value="Unassembled WGS sequence"/>
</dbReference>
<keyword evidence="1" id="KW-0547">Nucleotide-binding</keyword>
<keyword evidence="1" id="KW-0067">ATP-binding</keyword>
<reference evidence="1" key="1">
    <citation type="submission" date="2021-01" db="EMBL/GenBank/DDBJ databases">
        <authorList>
            <person name="Sun Q."/>
        </authorList>
    </citation>
    <scope>NUCLEOTIDE SEQUENCE</scope>
    <source>
        <strain evidence="1">YIM B02566</strain>
    </source>
</reference>
<keyword evidence="2" id="KW-1185">Reference proteome</keyword>
<evidence type="ECO:0000313" key="1">
    <source>
        <dbReference type="EMBL" id="MBK1870668.1"/>
    </source>
</evidence>